<proteinExistence type="evidence at transcript level"/>
<sequence length="67" mass="7900">MLYYLILHEIILFKILWDNYAFIFHSGTNLPDNLSYDLTYISFRFKANVSISFSDNLREIGPHGNNI</sequence>
<accession>T1E3J0</accession>
<dbReference type="AlphaFoldDB" id="T1E3J0"/>
<dbReference type="EMBL" id="GALA01000310">
    <property type="protein sequence ID" value="JAA94542.1"/>
    <property type="molecule type" value="mRNA"/>
</dbReference>
<organism evidence="1">
    <name type="scientific">Psorophora albipes</name>
    <dbReference type="NCBI Taxonomy" id="869069"/>
    <lineage>
        <taxon>Eukaryota</taxon>
        <taxon>Metazoa</taxon>
        <taxon>Ecdysozoa</taxon>
        <taxon>Arthropoda</taxon>
        <taxon>Hexapoda</taxon>
        <taxon>Insecta</taxon>
        <taxon>Pterygota</taxon>
        <taxon>Neoptera</taxon>
        <taxon>Endopterygota</taxon>
        <taxon>Diptera</taxon>
        <taxon>Nematocera</taxon>
        <taxon>Culicoidea</taxon>
        <taxon>Culicidae</taxon>
        <taxon>Culicinae</taxon>
        <taxon>Aedini</taxon>
        <taxon>Psorophora</taxon>
    </lineage>
</organism>
<protein>
    <submittedName>
        <fullName evidence="1">Putative secreted protein</fullName>
    </submittedName>
</protein>
<name>T1E3J0_9DIPT</name>
<evidence type="ECO:0000313" key="1">
    <source>
        <dbReference type="EMBL" id="JAA94542.1"/>
    </source>
</evidence>
<reference evidence="1" key="1">
    <citation type="journal article" date="2013" name="BMC Genomics">
        <title>A deep insight into the sialotranscriptome of the mosquito, Psorophora albipes.</title>
        <authorList>
            <person name="Chagas A.C."/>
            <person name="Calvo E."/>
            <person name="Rios-Velasquez C.M."/>
            <person name="Pessoa F.A."/>
            <person name="Medeiros J.F."/>
            <person name="Ribeiro J.M."/>
        </authorList>
    </citation>
    <scope>NUCLEOTIDE SEQUENCE</scope>
</reference>